<dbReference type="PROSITE" id="PS51186">
    <property type="entry name" value="GNAT"/>
    <property type="match status" value="1"/>
</dbReference>
<keyword evidence="2" id="KW-0012">Acyltransferase</keyword>
<dbReference type="GO" id="GO:0016746">
    <property type="term" value="F:acyltransferase activity"/>
    <property type="evidence" value="ECO:0007669"/>
    <property type="project" value="UniProtKB-KW"/>
</dbReference>
<keyword evidence="3" id="KW-1185">Reference proteome</keyword>
<accession>A0ABV8AUT1</accession>
<dbReference type="InterPro" id="IPR016181">
    <property type="entry name" value="Acyl_CoA_acyltransferase"/>
</dbReference>
<sequence length="157" mass="17504">MSTKVEILEFTKDLSPFFKEINLPWVEGLFSVEPVDQAQFDHPEEVIIGKGGTIIFVKIGENIAGTVALQKVEDGVFEMIKMGVKPEFQGHGLGRVLGETIIERAKELGGHKLVLYSNTKLKTALNLYEKLGFQSVVPEDGKYCRCDVKMEMDIGSR</sequence>
<keyword evidence="2" id="KW-0808">Transferase</keyword>
<proteinExistence type="predicted"/>
<organism evidence="2 3">
    <name type="scientific">Algoriphagus namhaensis</name>
    <dbReference type="NCBI Taxonomy" id="915353"/>
    <lineage>
        <taxon>Bacteria</taxon>
        <taxon>Pseudomonadati</taxon>
        <taxon>Bacteroidota</taxon>
        <taxon>Cytophagia</taxon>
        <taxon>Cytophagales</taxon>
        <taxon>Cyclobacteriaceae</taxon>
        <taxon>Algoriphagus</taxon>
    </lineage>
</organism>
<protein>
    <submittedName>
        <fullName evidence="2">GNAT family N-acetyltransferase</fullName>
        <ecNumber evidence="2">2.3.-.-</ecNumber>
    </submittedName>
</protein>
<feature type="domain" description="N-acetyltransferase" evidence="1">
    <location>
        <begin position="5"/>
        <end position="155"/>
    </location>
</feature>
<dbReference type="EC" id="2.3.-.-" evidence="2"/>
<evidence type="ECO:0000313" key="3">
    <source>
        <dbReference type="Proteomes" id="UP001595805"/>
    </source>
</evidence>
<dbReference type="SUPFAM" id="SSF55729">
    <property type="entry name" value="Acyl-CoA N-acyltransferases (Nat)"/>
    <property type="match status" value="1"/>
</dbReference>
<dbReference type="InterPro" id="IPR000182">
    <property type="entry name" value="GNAT_dom"/>
</dbReference>
<dbReference type="EMBL" id="JBHRZS010000007">
    <property type="protein sequence ID" value="MFC3880529.1"/>
    <property type="molecule type" value="Genomic_DNA"/>
</dbReference>
<dbReference type="PANTHER" id="PTHR43305:SF1">
    <property type="entry name" value="FAMILY N-ACETYLTRANSFERASE, PUTATIVE (AFU_ORTHOLOGUE AFUA_2G01380)-RELATED"/>
    <property type="match status" value="1"/>
</dbReference>
<evidence type="ECO:0000259" key="1">
    <source>
        <dbReference type="PROSITE" id="PS51186"/>
    </source>
</evidence>
<gene>
    <name evidence="2" type="ORF">ACFOSV_10095</name>
</gene>
<dbReference type="Pfam" id="PF00583">
    <property type="entry name" value="Acetyltransf_1"/>
    <property type="match status" value="1"/>
</dbReference>
<dbReference type="RefSeq" id="WP_377905887.1">
    <property type="nucleotide sequence ID" value="NZ_JBHRZS010000007.1"/>
</dbReference>
<name>A0ABV8AUT1_9BACT</name>
<dbReference type="PANTHER" id="PTHR43305">
    <property type="entry name" value="FAMILY N-ACETYLTRANSFERASE, PUTATIVE (AFU_ORTHOLOGUE AFUA_2G01380)-RELATED"/>
    <property type="match status" value="1"/>
</dbReference>
<comment type="caution">
    <text evidence="2">The sequence shown here is derived from an EMBL/GenBank/DDBJ whole genome shotgun (WGS) entry which is preliminary data.</text>
</comment>
<dbReference type="Gene3D" id="3.40.630.30">
    <property type="match status" value="1"/>
</dbReference>
<dbReference type="CDD" id="cd04301">
    <property type="entry name" value="NAT_SF"/>
    <property type="match status" value="1"/>
</dbReference>
<evidence type="ECO:0000313" key="2">
    <source>
        <dbReference type="EMBL" id="MFC3880529.1"/>
    </source>
</evidence>
<dbReference type="InterPro" id="IPR052777">
    <property type="entry name" value="Acetyltransferase_Enz"/>
</dbReference>
<reference evidence="3" key="1">
    <citation type="journal article" date="2019" name="Int. J. Syst. Evol. Microbiol.">
        <title>The Global Catalogue of Microorganisms (GCM) 10K type strain sequencing project: providing services to taxonomists for standard genome sequencing and annotation.</title>
        <authorList>
            <consortium name="The Broad Institute Genomics Platform"/>
            <consortium name="The Broad Institute Genome Sequencing Center for Infectious Disease"/>
            <person name="Wu L."/>
            <person name="Ma J."/>
        </authorList>
    </citation>
    <scope>NUCLEOTIDE SEQUENCE [LARGE SCALE GENOMIC DNA]</scope>
    <source>
        <strain evidence="3">CCUG 60523</strain>
    </source>
</reference>
<dbReference type="Proteomes" id="UP001595805">
    <property type="component" value="Unassembled WGS sequence"/>
</dbReference>